<dbReference type="EMBL" id="FXTT01000004">
    <property type="protein sequence ID" value="SMP28819.1"/>
    <property type="molecule type" value="Genomic_DNA"/>
</dbReference>
<feature type="domain" description="YchJ-like middle NTF2-like" evidence="1">
    <location>
        <begin position="29"/>
        <end position="127"/>
    </location>
</feature>
<dbReference type="InterPro" id="IPR004027">
    <property type="entry name" value="SEC_C_motif"/>
</dbReference>
<gene>
    <name evidence="2" type="ORF">SAMN06265374_3015</name>
</gene>
<keyword evidence="3" id="KW-1185">Reference proteome</keyword>
<protein>
    <submittedName>
        <fullName evidence="2">SEC-C motif-containing protein</fullName>
    </submittedName>
</protein>
<accession>A0ABY1P9J4</accession>
<evidence type="ECO:0000313" key="2">
    <source>
        <dbReference type="EMBL" id="SMP28819.1"/>
    </source>
</evidence>
<dbReference type="SUPFAM" id="SSF54427">
    <property type="entry name" value="NTF2-like"/>
    <property type="match status" value="1"/>
</dbReference>
<evidence type="ECO:0000259" key="1">
    <source>
        <dbReference type="Pfam" id="PF17775"/>
    </source>
</evidence>
<dbReference type="Gene3D" id="3.10.450.50">
    <property type="match status" value="1"/>
</dbReference>
<name>A0ABY1P9J4_9HYPH</name>
<dbReference type="RefSeq" id="WP_155193162.1">
    <property type="nucleotide sequence ID" value="NZ_BAAAEA010000004.1"/>
</dbReference>
<dbReference type="InterPro" id="IPR032710">
    <property type="entry name" value="NTF2-like_dom_sf"/>
</dbReference>
<dbReference type="Pfam" id="PF17775">
    <property type="entry name" value="YchJ_M-like"/>
    <property type="match status" value="1"/>
</dbReference>
<dbReference type="Pfam" id="PF02810">
    <property type="entry name" value="SEC-C"/>
    <property type="match status" value="1"/>
</dbReference>
<sequence>MNALCPCGSSLEFRECCGPFLNDAQLPQTAEALMRSRYTAYTRENIAYLKQTLWPKFQPGFDFAGTAKWAADNHWTSLSVLSTEQGEPEDRDGVVEFEAKYLSAGKLCVHHERSRFRKKSGRWYYVEAV</sequence>
<reference evidence="2 3" key="1">
    <citation type="submission" date="2017-05" db="EMBL/GenBank/DDBJ databases">
        <authorList>
            <person name="Varghese N."/>
            <person name="Submissions S."/>
        </authorList>
    </citation>
    <scope>NUCLEOTIDE SEQUENCE [LARGE SCALE GENOMIC DNA]</scope>
    <source>
        <strain evidence="2 3">DSM 15949</strain>
    </source>
</reference>
<comment type="caution">
    <text evidence="2">The sequence shown here is derived from an EMBL/GenBank/DDBJ whole genome shotgun (WGS) entry which is preliminary data.</text>
</comment>
<dbReference type="Proteomes" id="UP001157914">
    <property type="component" value="Unassembled WGS sequence"/>
</dbReference>
<proteinExistence type="predicted"/>
<evidence type="ECO:0000313" key="3">
    <source>
        <dbReference type="Proteomes" id="UP001157914"/>
    </source>
</evidence>
<organism evidence="2 3">
    <name type="scientific">Roseibium denhamense</name>
    <dbReference type="NCBI Taxonomy" id="76305"/>
    <lineage>
        <taxon>Bacteria</taxon>
        <taxon>Pseudomonadati</taxon>
        <taxon>Pseudomonadota</taxon>
        <taxon>Alphaproteobacteria</taxon>
        <taxon>Hyphomicrobiales</taxon>
        <taxon>Stappiaceae</taxon>
        <taxon>Roseibium</taxon>
    </lineage>
</organism>
<dbReference type="InterPro" id="IPR048469">
    <property type="entry name" value="YchJ-like_M"/>
</dbReference>